<keyword evidence="2" id="KW-1185">Reference proteome</keyword>
<comment type="caution">
    <text evidence="1">The sequence shown here is derived from an EMBL/GenBank/DDBJ whole genome shotgun (WGS) entry which is preliminary data.</text>
</comment>
<dbReference type="EMBL" id="JAPDRQ010000176">
    <property type="protein sequence ID" value="KAJ9652937.1"/>
    <property type="molecule type" value="Genomic_DNA"/>
</dbReference>
<sequence length="286" mass="31822">MCNTYIFYHICGHIHVQKTIKCSNAIKCQLVLAGSSKINHTRSSKRFNSEPILTTRSLAPLLTSSKRLSLSISLPTVSSTSRHPTHLSKDTCHLDDILPHITLIPDACTSCTKLAVISAWLNGDPSLRFEIVREWNRGKRAETDKSEKGFNVRADCNNILGNALENFSSPSSSSKSLINTPLSFKEGCADIVIVQDDVTAETGLQLMSPISVEHWNMDVEEKTDADLQEKVESADTRLLQGIEVATTDEAHEKSTKLMSRAKRLKARIEEILANKQYTGDDFEETY</sequence>
<evidence type="ECO:0000313" key="1">
    <source>
        <dbReference type="EMBL" id="KAJ9652937.1"/>
    </source>
</evidence>
<evidence type="ECO:0000313" key="2">
    <source>
        <dbReference type="Proteomes" id="UP001172386"/>
    </source>
</evidence>
<gene>
    <name evidence="1" type="ORF">H2198_007846</name>
</gene>
<reference evidence="1" key="1">
    <citation type="submission" date="2022-10" db="EMBL/GenBank/DDBJ databases">
        <title>Culturing micro-colonial fungi from biological soil crusts in the Mojave desert and describing Neophaeococcomyces mojavensis, and introducing the new genera and species Taxawa tesnikishii.</title>
        <authorList>
            <person name="Kurbessoian T."/>
            <person name="Stajich J.E."/>
        </authorList>
    </citation>
    <scope>NUCLEOTIDE SEQUENCE</scope>
    <source>
        <strain evidence="1">JES_112</strain>
    </source>
</reference>
<accession>A0ACC2ZZ00</accession>
<proteinExistence type="predicted"/>
<dbReference type="Proteomes" id="UP001172386">
    <property type="component" value="Unassembled WGS sequence"/>
</dbReference>
<organism evidence="1 2">
    <name type="scientific">Neophaeococcomyces mojaviensis</name>
    <dbReference type="NCBI Taxonomy" id="3383035"/>
    <lineage>
        <taxon>Eukaryota</taxon>
        <taxon>Fungi</taxon>
        <taxon>Dikarya</taxon>
        <taxon>Ascomycota</taxon>
        <taxon>Pezizomycotina</taxon>
        <taxon>Eurotiomycetes</taxon>
        <taxon>Chaetothyriomycetidae</taxon>
        <taxon>Chaetothyriales</taxon>
        <taxon>Chaetothyriales incertae sedis</taxon>
        <taxon>Neophaeococcomyces</taxon>
    </lineage>
</organism>
<protein>
    <submittedName>
        <fullName evidence="1">Uncharacterized protein</fullName>
    </submittedName>
</protein>
<name>A0ACC2ZZ00_9EURO</name>